<proteinExistence type="predicted"/>
<sequence>MNSNPEKNLKRKQKSANIVQKKRSTRTAEITAEFFKRQREYDNINKYSMEEQDKDQMKLSIHKSNFHSLKDAVKRAKLKFFESTPQWKNVMNSSIPSYQQQYNSIIQIANHFRNQKKNNNCSIENEKKQPQKQWNLRLILIIVVPIICIIRVLFAFILTQ</sequence>
<organism evidence="3 4">
    <name type="scientific">Paramecium sonneborni</name>
    <dbReference type="NCBI Taxonomy" id="65129"/>
    <lineage>
        <taxon>Eukaryota</taxon>
        <taxon>Sar</taxon>
        <taxon>Alveolata</taxon>
        <taxon>Ciliophora</taxon>
        <taxon>Intramacronucleata</taxon>
        <taxon>Oligohymenophorea</taxon>
        <taxon>Peniculida</taxon>
        <taxon>Parameciidae</taxon>
        <taxon>Paramecium</taxon>
    </lineage>
</organism>
<evidence type="ECO:0008006" key="5">
    <source>
        <dbReference type="Google" id="ProtNLM"/>
    </source>
</evidence>
<keyword evidence="2" id="KW-1133">Transmembrane helix</keyword>
<gene>
    <name evidence="3" type="ORF">PSON_ATCC_30995.1.T1420095</name>
</gene>
<dbReference type="EMBL" id="CAJJDN010000142">
    <property type="protein sequence ID" value="CAD8123085.1"/>
    <property type="molecule type" value="Genomic_DNA"/>
</dbReference>
<feature type="region of interest" description="Disordered" evidence="1">
    <location>
        <begin position="1"/>
        <end position="24"/>
    </location>
</feature>
<reference evidence="3" key="1">
    <citation type="submission" date="2021-01" db="EMBL/GenBank/DDBJ databases">
        <authorList>
            <consortium name="Genoscope - CEA"/>
            <person name="William W."/>
        </authorList>
    </citation>
    <scope>NUCLEOTIDE SEQUENCE</scope>
</reference>
<name>A0A8S1R6W2_9CILI</name>
<feature type="transmembrane region" description="Helical" evidence="2">
    <location>
        <begin position="138"/>
        <end position="158"/>
    </location>
</feature>
<keyword evidence="4" id="KW-1185">Reference proteome</keyword>
<evidence type="ECO:0000256" key="1">
    <source>
        <dbReference type="SAM" id="MobiDB-lite"/>
    </source>
</evidence>
<protein>
    <recommendedName>
        <fullName evidence="5">Transmembrane protein</fullName>
    </recommendedName>
</protein>
<comment type="caution">
    <text evidence="3">The sequence shown here is derived from an EMBL/GenBank/DDBJ whole genome shotgun (WGS) entry which is preliminary data.</text>
</comment>
<dbReference type="Proteomes" id="UP000692954">
    <property type="component" value="Unassembled WGS sequence"/>
</dbReference>
<accession>A0A8S1R6W2</accession>
<dbReference type="OrthoDB" id="309553at2759"/>
<keyword evidence="2" id="KW-0472">Membrane</keyword>
<evidence type="ECO:0000256" key="2">
    <source>
        <dbReference type="SAM" id="Phobius"/>
    </source>
</evidence>
<dbReference type="AlphaFoldDB" id="A0A8S1R6W2"/>
<keyword evidence="2" id="KW-0812">Transmembrane</keyword>
<evidence type="ECO:0000313" key="3">
    <source>
        <dbReference type="EMBL" id="CAD8123085.1"/>
    </source>
</evidence>
<evidence type="ECO:0000313" key="4">
    <source>
        <dbReference type="Proteomes" id="UP000692954"/>
    </source>
</evidence>
<feature type="compositionally biased region" description="Basic residues" evidence="1">
    <location>
        <begin position="9"/>
        <end position="24"/>
    </location>
</feature>